<dbReference type="Proteomes" id="UP000190961">
    <property type="component" value="Unassembled WGS sequence"/>
</dbReference>
<dbReference type="Pfam" id="PF14054">
    <property type="entry name" value="DUF4249"/>
    <property type="match status" value="1"/>
</dbReference>
<dbReference type="InterPro" id="IPR025345">
    <property type="entry name" value="DUF4249"/>
</dbReference>
<gene>
    <name evidence="1" type="ORF">SAMN05660236_0796</name>
</gene>
<dbReference type="PROSITE" id="PS51257">
    <property type="entry name" value="PROKAR_LIPOPROTEIN"/>
    <property type="match status" value="1"/>
</dbReference>
<evidence type="ECO:0008006" key="3">
    <source>
        <dbReference type="Google" id="ProtNLM"/>
    </source>
</evidence>
<dbReference type="EMBL" id="FUZU01000001">
    <property type="protein sequence ID" value="SKC46865.1"/>
    <property type="molecule type" value="Genomic_DNA"/>
</dbReference>
<protein>
    <recommendedName>
        <fullName evidence="3">DUF4249 domain-containing protein</fullName>
    </recommendedName>
</protein>
<organism evidence="1 2">
    <name type="scientific">Ohtaekwangia koreensis</name>
    <dbReference type="NCBI Taxonomy" id="688867"/>
    <lineage>
        <taxon>Bacteria</taxon>
        <taxon>Pseudomonadati</taxon>
        <taxon>Bacteroidota</taxon>
        <taxon>Cytophagia</taxon>
        <taxon>Cytophagales</taxon>
        <taxon>Fulvivirgaceae</taxon>
        <taxon>Ohtaekwangia</taxon>
    </lineage>
</organism>
<name>A0A1T5J631_9BACT</name>
<accession>A0A1T5J631</accession>
<dbReference type="STRING" id="688867.SAMN05660236_0796"/>
<sequence>MRNVVFILSIILLSCETTVDPRLPDNGSGLVVYSFFTPGSPLKIDVFNTIPILQTETIQRNKDLKIRLLENGEFVEEVTANAQGVYVSNVVPSVENNYSFETTQGEQIFSATSHIPEPVSIARAQMSSEIKYINSGQYGYPAEIVLDDPREATNFYSLEVLVQNCSSGCTADDLTGNLNEVLVEELKVNTSGNTDVEIGNGPGEIDGLKYIYFSDEGFDGESVTLKFFIIPTLINLNKDQNIKFVLKSIPQEYYEYLRTSDFQRELEEDGSLTEPVQIATNITNGLGTFSGYSFSLYTIKH</sequence>
<evidence type="ECO:0000313" key="1">
    <source>
        <dbReference type="EMBL" id="SKC46865.1"/>
    </source>
</evidence>
<reference evidence="1 2" key="1">
    <citation type="submission" date="2017-02" db="EMBL/GenBank/DDBJ databases">
        <authorList>
            <person name="Peterson S.W."/>
        </authorList>
    </citation>
    <scope>NUCLEOTIDE SEQUENCE [LARGE SCALE GENOMIC DNA]</scope>
    <source>
        <strain evidence="1 2">DSM 25262</strain>
    </source>
</reference>
<dbReference type="OrthoDB" id="1115009at2"/>
<keyword evidence="2" id="KW-1185">Reference proteome</keyword>
<evidence type="ECO:0000313" key="2">
    <source>
        <dbReference type="Proteomes" id="UP000190961"/>
    </source>
</evidence>
<dbReference type="AlphaFoldDB" id="A0A1T5J631"/>
<dbReference type="RefSeq" id="WP_079685392.1">
    <property type="nucleotide sequence ID" value="NZ_FUZU01000001.1"/>
</dbReference>
<proteinExistence type="predicted"/>